<dbReference type="Gene3D" id="1.10.1200.10">
    <property type="entry name" value="ACP-like"/>
    <property type="match status" value="1"/>
</dbReference>
<dbReference type="Proteomes" id="UP000466894">
    <property type="component" value="Chromosome"/>
</dbReference>
<evidence type="ECO:0000259" key="3">
    <source>
        <dbReference type="PROSITE" id="PS50075"/>
    </source>
</evidence>
<name>A0A7I7P9I2_9MYCO</name>
<reference evidence="5 6" key="1">
    <citation type="submission" date="2017-02" db="EMBL/GenBank/DDBJ databases">
        <title>The new phylogeny of genus Mycobacterium.</title>
        <authorList>
            <person name="Tortoli E."/>
            <person name="Trovato A."/>
            <person name="Cirillo D.M."/>
        </authorList>
    </citation>
    <scope>NUCLEOTIDE SEQUENCE [LARGE SCALE GENOMIC DNA]</scope>
    <source>
        <strain evidence="5 6">DSM 45145</strain>
    </source>
</reference>
<dbReference type="OrthoDB" id="9023404at2"/>
<feature type="domain" description="Carrier" evidence="3">
    <location>
        <begin position="6"/>
        <end position="83"/>
    </location>
</feature>
<dbReference type="KEGG" id="mnv:MNVI_05550"/>
<keyword evidence="1" id="KW-0596">Phosphopantetheine</keyword>
<keyword evidence="6" id="KW-1185">Reference proteome</keyword>
<dbReference type="InterPro" id="IPR020806">
    <property type="entry name" value="PKS_PP-bd"/>
</dbReference>
<dbReference type="Pfam" id="PF00550">
    <property type="entry name" value="PP-binding"/>
    <property type="match status" value="1"/>
</dbReference>
<dbReference type="PROSITE" id="PS50075">
    <property type="entry name" value="CARRIER"/>
    <property type="match status" value="1"/>
</dbReference>
<evidence type="ECO:0000256" key="1">
    <source>
        <dbReference type="ARBA" id="ARBA00022450"/>
    </source>
</evidence>
<organism evidence="4 7">
    <name type="scientific">Mycobacterium noviomagense</name>
    <dbReference type="NCBI Taxonomy" id="459858"/>
    <lineage>
        <taxon>Bacteria</taxon>
        <taxon>Bacillati</taxon>
        <taxon>Actinomycetota</taxon>
        <taxon>Actinomycetes</taxon>
        <taxon>Mycobacteriales</taxon>
        <taxon>Mycobacteriaceae</taxon>
        <taxon>Mycobacterium</taxon>
    </lineage>
</organism>
<dbReference type="InterPro" id="IPR006162">
    <property type="entry name" value="Ppantetheine_attach_site"/>
</dbReference>
<dbReference type="GO" id="GO:0031177">
    <property type="term" value="F:phosphopantetheine binding"/>
    <property type="evidence" value="ECO:0007669"/>
    <property type="project" value="InterPro"/>
</dbReference>
<dbReference type="AlphaFoldDB" id="A0A7I7P9I2"/>
<reference evidence="4" key="3">
    <citation type="submission" date="2020-02" db="EMBL/GenBank/DDBJ databases">
        <authorList>
            <person name="Matsumoto Y."/>
            <person name="Motooka D."/>
            <person name="Nakamura S."/>
        </authorList>
    </citation>
    <scope>NUCLEOTIDE SEQUENCE</scope>
    <source>
        <strain evidence="4">JCM 16367</strain>
    </source>
</reference>
<protein>
    <submittedName>
        <fullName evidence="4">Phosphopantetheine attachment site domain protein</fullName>
    </submittedName>
</protein>
<evidence type="ECO:0000313" key="6">
    <source>
        <dbReference type="Proteomes" id="UP000192374"/>
    </source>
</evidence>
<dbReference type="RefSeq" id="WP_083084757.1">
    <property type="nucleotide sequence ID" value="NZ_AP022583.1"/>
</dbReference>
<evidence type="ECO:0000313" key="7">
    <source>
        <dbReference type="Proteomes" id="UP000466894"/>
    </source>
</evidence>
<dbReference type="InterPro" id="IPR009081">
    <property type="entry name" value="PP-bd_ACP"/>
</dbReference>
<dbReference type="EMBL" id="MVIC01000002">
    <property type="protein sequence ID" value="ORB18167.1"/>
    <property type="molecule type" value="Genomic_DNA"/>
</dbReference>
<evidence type="ECO:0000256" key="2">
    <source>
        <dbReference type="ARBA" id="ARBA00022553"/>
    </source>
</evidence>
<gene>
    <name evidence="5" type="ORF">BST37_01685</name>
    <name evidence="4" type="ORF">MNVI_05550</name>
</gene>
<keyword evidence="2" id="KW-0597">Phosphoprotein</keyword>
<sequence>MTADASEYQELVDWLTVKVAGYVNVAPDAIGIDTPLADCGIDSVSAMALCADLQCEKGFDVETTTVWDYPTIDAIAAYLLTERAAP</sequence>
<dbReference type="SMART" id="SM00823">
    <property type="entry name" value="PKS_PP"/>
    <property type="match status" value="1"/>
</dbReference>
<accession>A0A7I7P9I2</accession>
<dbReference type="PROSITE" id="PS00012">
    <property type="entry name" value="PHOSPHOPANTETHEINE"/>
    <property type="match status" value="1"/>
</dbReference>
<evidence type="ECO:0000313" key="5">
    <source>
        <dbReference type="EMBL" id="ORB18167.1"/>
    </source>
</evidence>
<dbReference type="SUPFAM" id="SSF47336">
    <property type="entry name" value="ACP-like"/>
    <property type="match status" value="1"/>
</dbReference>
<proteinExistence type="predicted"/>
<dbReference type="InterPro" id="IPR036736">
    <property type="entry name" value="ACP-like_sf"/>
</dbReference>
<evidence type="ECO:0000313" key="4">
    <source>
        <dbReference type="EMBL" id="BBY05237.1"/>
    </source>
</evidence>
<dbReference type="EMBL" id="AP022583">
    <property type="protein sequence ID" value="BBY05237.1"/>
    <property type="molecule type" value="Genomic_DNA"/>
</dbReference>
<dbReference type="Proteomes" id="UP000192374">
    <property type="component" value="Unassembled WGS sequence"/>
</dbReference>
<reference evidence="4 7" key="2">
    <citation type="journal article" date="2019" name="Emerg. Microbes Infect.">
        <title>Comprehensive subspecies identification of 175 nontuberculous mycobacteria species based on 7547 genomic profiles.</title>
        <authorList>
            <person name="Matsumoto Y."/>
            <person name="Kinjo T."/>
            <person name="Motooka D."/>
            <person name="Nabeya D."/>
            <person name="Jung N."/>
            <person name="Uechi K."/>
            <person name="Horii T."/>
            <person name="Iida T."/>
            <person name="Fujita J."/>
            <person name="Nakamura S."/>
        </authorList>
    </citation>
    <scope>NUCLEOTIDE SEQUENCE [LARGE SCALE GENOMIC DNA]</scope>
    <source>
        <strain evidence="4 7">JCM 16367</strain>
    </source>
</reference>